<reference evidence="6 7" key="1">
    <citation type="submission" date="2016-01" db="EMBL/GenBank/DDBJ databases">
        <title>Complete genome and mega plasmid sequence of Sphingomonas panacis DCY99 elicits systemic resistance in rice to Xanthomonas oryzae.</title>
        <authorList>
            <person name="Kim Y.J."/>
            <person name="Yang D.C."/>
            <person name="Sing P."/>
        </authorList>
    </citation>
    <scope>NUCLEOTIDE SEQUENCE [LARGE SCALE GENOMIC DNA]</scope>
    <source>
        <strain evidence="6 7">DCY99</strain>
    </source>
</reference>
<protein>
    <submittedName>
        <fullName evidence="6">LysR family transcriptional regulator</fullName>
    </submittedName>
</protein>
<dbReference type="Gene3D" id="3.40.190.290">
    <property type="match status" value="1"/>
</dbReference>
<dbReference type="PANTHER" id="PTHR30537">
    <property type="entry name" value="HTH-TYPE TRANSCRIPTIONAL REGULATOR"/>
    <property type="match status" value="1"/>
</dbReference>
<dbReference type="Pfam" id="PF00126">
    <property type="entry name" value="HTH_1"/>
    <property type="match status" value="1"/>
</dbReference>
<feature type="domain" description="HTH lysR-type" evidence="5">
    <location>
        <begin position="9"/>
        <end position="64"/>
    </location>
</feature>
<comment type="similarity">
    <text evidence="1">Belongs to the LysR transcriptional regulatory family.</text>
</comment>
<dbReference type="InterPro" id="IPR000847">
    <property type="entry name" value="LysR_HTH_N"/>
</dbReference>
<accession>A0A1B3ZEQ0</accession>
<keyword evidence="4" id="KW-0804">Transcription</keyword>
<dbReference type="OrthoDB" id="9786526at2"/>
<evidence type="ECO:0000256" key="1">
    <source>
        <dbReference type="ARBA" id="ARBA00009437"/>
    </source>
</evidence>
<keyword evidence="2" id="KW-0805">Transcription regulation</keyword>
<keyword evidence="3" id="KW-0238">DNA-binding</keyword>
<dbReference type="Gene3D" id="1.10.10.10">
    <property type="entry name" value="Winged helix-like DNA-binding domain superfamily/Winged helix DNA-binding domain"/>
    <property type="match status" value="1"/>
</dbReference>
<dbReference type="CDD" id="cd08475">
    <property type="entry name" value="PBP2_CrgA_like_6"/>
    <property type="match status" value="1"/>
</dbReference>
<dbReference type="RefSeq" id="WP_069206444.1">
    <property type="nucleotide sequence ID" value="NZ_CP014168.1"/>
</dbReference>
<evidence type="ECO:0000259" key="5">
    <source>
        <dbReference type="PROSITE" id="PS50931"/>
    </source>
</evidence>
<dbReference type="GO" id="GO:0006351">
    <property type="term" value="P:DNA-templated transcription"/>
    <property type="evidence" value="ECO:0007669"/>
    <property type="project" value="TreeGrafter"/>
</dbReference>
<gene>
    <name evidence="6" type="ORF">AWL63_20115</name>
</gene>
<dbReference type="SUPFAM" id="SSF53850">
    <property type="entry name" value="Periplasmic binding protein-like II"/>
    <property type="match status" value="1"/>
</dbReference>
<dbReference type="SUPFAM" id="SSF46785">
    <property type="entry name" value="Winged helix' DNA-binding domain"/>
    <property type="match status" value="1"/>
</dbReference>
<evidence type="ECO:0000256" key="2">
    <source>
        <dbReference type="ARBA" id="ARBA00023015"/>
    </source>
</evidence>
<evidence type="ECO:0000313" key="7">
    <source>
        <dbReference type="Proteomes" id="UP000094256"/>
    </source>
</evidence>
<keyword evidence="7" id="KW-1185">Reference proteome</keyword>
<organism evidence="6 7">
    <name type="scientific">Sphingomonas panacis</name>
    <dbReference type="NCBI Taxonomy" id="1560345"/>
    <lineage>
        <taxon>Bacteria</taxon>
        <taxon>Pseudomonadati</taxon>
        <taxon>Pseudomonadota</taxon>
        <taxon>Alphaproteobacteria</taxon>
        <taxon>Sphingomonadales</taxon>
        <taxon>Sphingomonadaceae</taxon>
        <taxon>Sphingomonas</taxon>
    </lineage>
</organism>
<dbReference type="KEGG" id="span:AWL63_20115"/>
<dbReference type="InterPro" id="IPR036390">
    <property type="entry name" value="WH_DNA-bd_sf"/>
</dbReference>
<dbReference type="EMBL" id="CP014168">
    <property type="protein sequence ID" value="AOH85916.1"/>
    <property type="molecule type" value="Genomic_DNA"/>
</dbReference>
<dbReference type="AlphaFoldDB" id="A0A1B3ZEQ0"/>
<dbReference type="FunFam" id="1.10.10.10:FF:000001">
    <property type="entry name" value="LysR family transcriptional regulator"/>
    <property type="match status" value="1"/>
</dbReference>
<evidence type="ECO:0000313" key="6">
    <source>
        <dbReference type="EMBL" id="AOH85916.1"/>
    </source>
</evidence>
<dbReference type="Proteomes" id="UP000094256">
    <property type="component" value="Chromosome"/>
</dbReference>
<dbReference type="InterPro" id="IPR005119">
    <property type="entry name" value="LysR_subst-bd"/>
</dbReference>
<dbReference type="GO" id="GO:0043565">
    <property type="term" value="F:sequence-specific DNA binding"/>
    <property type="evidence" value="ECO:0007669"/>
    <property type="project" value="TreeGrafter"/>
</dbReference>
<dbReference type="PROSITE" id="PS50931">
    <property type="entry name" value="HTH_LYSR"/>
    <property type="match status" value="1"/>
</dbReference>
<dbReference type="PANTHER" id="PTHR30537:SF5">
    <property type="entry name" value="HTH-TYPE TRANSCRIPTIONAL ACTIVATOR TTDR-RELATED"/>
    <property type="match status" value="1"/>
</dbReference>
<sequence>MSINLHSQLQGISAFVHSVETGSFTAAADRMGLSKSATGKMVARLEARLGAQLLHRTTRSLSLTPVGQAYYESCRKVLEELDTAEALLASRQRLVSGKVRINLPVSFGRLHCMPVLIQLLATHPALDLDVSFTDRRVDLIEEGIDLVVRLGDPGDHAHLVGRRIAWQRSVVCAAPNYLERRGRPSTIGHLADHDCLAFARDGRPLPWTILDENGIAQPVSVRPRHTISHGEALLDAAVHGLGLAYLSTWLAGDDIRRGELELLPLATPAEEAPISILWPGSRHLAPKVRVVVDALSAAKFA</sequence>
<proteinExistence type="inferred from homology"/>
<dbReference type="InterPro" id="IPR036388">
    <property type="entry name" value="WH-like_DNA-bd_sf"/>
</dbReference>
<dbReference type="Pfam" id="PF03466">
    <property type="entry name" value="LysR_substrate"/>
    <property type="match status" value="1"/>
</dbReference>
<dbReference type="GO" id="GO:0003700">
    <property type="term" value="F:DNA-binding transcription factor activity"/>
    <property type="evidence" value="ECO:0007669"/>
    <property type="project" value="InterPro"/>
</dbReference>
<evidence type="ECO:0000256" key="4">
    <source>
        <dbReference type="ARBA" id="ARBA00023163"/>
    </source>
</evidence>
<name>A0A1B3ZEQ0_9SPHN</name>
<dbReference type="STRING" id="1560345.AWL63_20115"/>
<evidence type="ECO:0000256" key="3">
    <source>
        <dbReference type="ARBA" id="ARBA00023125"/>
    </source>
</evidence>
<dbReference type="InterPro" id="IPR058163">
    <property type="entry name" value="LysR-type_TF_proteobact-type"/>
</dbReference>